<feature type="region of interest" description="Disordered" evidence="1">
    <location>
        <begin position="91"/>
        <end position="364"/>
    </location>
</feature>
<keyword evidence="2" id="KW-0472">Membrane</keyword>
<evidence type="ECO:0000313" key="3">
    <source>
        <dbReference type="EMBL" id="TCP53153.1"/>
    </source>
</evidence>
<evidence type="ECO:0000256" key="1">
    <source>
        <dbReference type="SAM" id="MobiDB-lite"/>
    </source>
</evidence>
<dbReference type="EMBL" id="SLXQ01000005">
    <property type="protein sequence ID" value="TCP53153.1"/>
    <property type="molecule type" value="Genomic_DNA"/>
</dbReference>
<feature type="compositionally biased region" description="Basic and acidic residues" evidence="1">
    <location>
        <begin position="293"/>
        <end position="302"/>
    </location>
</feature>
<gene>
    <name evidence="3" type="ORF">EV191_105216</name>
</gene>
<feature type="compositionally biased region" description="Acidic residues" evidence="1">
    <location>
        <begin position="115"/>
        <end position="126"/>
    </location>
</feature>
<keyword evidence="4" id="KW-1185">Reference proteome</keyword>
<sequence length="411" mass="43820">MPIFGQVWLWSLLAFLVGVLLTWLMLVLPARGRIKQLERSLAEANQSQPASAPASAAPVAERFEHHPLSGYDEWDDPDWQAAGPEPVEQLHGLAAEPPEPPGRPQTTETHSPEPVPEEELAAEPEPVEQGAVEQGAVEQGAVEPDVEPATSESTEDAVPAPAAERPADARDWFAEVATDQAEEPQDASEADTPADPEPSISSRLGGSRLFDSPDQADGKPLDSADPGGDAQEAKPSDPFAGLPRRPGVAPPEDDAEQTMVLPKRQPRRAQSDFDQPQPAQPIQPVQPSMRPMARRESAEDSQRAVSGSLFEPVTPPKRARSDNQQAGAVEAPQVAQAQPAPGAHVAPGPFGEGSAMPLPGGARPSEEFAVKASVTALRYCTADSPEFSRIVAEVWFRSAEDAERVGFRPLA</sequence>
<feature type="compositionally biased region" description="Acidic residues" evidence="1">
    <location>
        <begin position="180"/>
        <end position="194"/>
    </location>
</feature>
<dbReference type="RefSeq" id="WP_132877584.1">
    <property type="nucleotide sequence ID" value="NZ_SLXQ01000005.1"/>
</dbReference>
<protein>
    <submittedName>
        <fullName evidence="3">Uncharacterized protein</fullName>
    </submittedName>
</protein>
<dbReference type="Proteomes" id="UP000294911">
    <property type="component" value="Unassembled WGS sequence"/>
</dbReference>
<evidence type="ECO:0000313" key="4">
    <source>
        <dbReference type="Proteomes" id="UP000294911"/>
    </source>
</evidence>
<name>A0A4R2QT88_9PSEU</name>
<feature type="compositionally biased region" description="Low complexity" evidence="1">
    <location>
        <begin position="324"/>
        <end position="349"/>
    </location>
</feature>
<keyword evidence="2" id="KW-0812">Transmembrane</keyword>
<keyword evidence="2" id="KW-1133">Transmembrane helix</keyword>
<evidence type="ECO:0000256" key="2">
    <source>
        <dbReference type="SAM" id="Phobius"/>
    </source>
</evidence>
<accession>A0A4R2QT88</accession>
<feature type="transmembrane region" description="Helical" evidence="2">
    <location>
        <begin position="6"/>
        <end position="28"/>
    </location>
</feature>
<organism evidence="3 4">
    <name type="scientific">Tamaricihabitans halophyticus</name>
    <dbReference type="NCBI Taxonomy" id="1262583"/>
    <lineage>
        <taxon>Bacteria</taxon>
        <taxon>Bacillati</taxon>
        <taxon>Actinomycetota</taxon>
        <taxon>Actinomycetes</taxon>
        <taxon>Pseudonocardiales</taxon>
        <taxon>Pseudonocardiaceae</taxon>
        <taxon>Tamaricihabitans</taxon>
    </lineage>
</organism>
<reference evidence="3 4" key="1">
    <citation type="submission" date="2019-03" db="EMBL/GenBank/DDBJ databases">
        <title>Genomic Encyclopedia of Type Strains, Phase IV (KMG-IV): sequencing the most valuable type-strain genomes for metagenomic binning, comparative biology and taxonomic classification.</title>
        <authorList>
            <person name="Goeker M."/>
        </authorList>
    </citation>
    <scope>NUCLEOTIDE SEQUENCE [LARGE SCALE GENOMIC DNA]</scope>
    <source>
        <strain evidence="3 4">DSM 45765</strain>
    </source>
</reference>
<comment type="caution">
    <text evidence="3">The sequence shown here is derived from an EMBL/GenBank/DDBJ whole genome shotgun (WGS) entry which is preliminary data.</text>
</comment>
<feature type="compositionally biased region" description="Low complexity" evidence="1">
    <location>
        <begin position="275"/>
        <end position="287"/>
    </location>
</feature>
<dbReference type="OrthoDB" id="3700401at2"/>
<proteinExistence type="predicted"/>
<dbReference type="AlphaFoldDB" id="A0A4R2QT88"/>